<keyword evidence="1" id="KW-0004">4Fe-4S</keyword>
<dbReference type="GO" id="GO:0051539">
    <property type="term" value="F:4 iron, 4 sulfur cluster binding"/>
    <property type="evidence" value="ECO:0007669"/>
    <property type="project" value="UniProtKB-KW"/>
</dbReference>
<evidence type="ECO:0000256" key="2">
    <source>
        <dbReference type="ARBA" id="ARBA00022723"/>
    </source>
</evidence>
<dbReference type="Gene3D" id="3.40.228.10">
    <property type="entry name" value="Dimethylsulfoxide Reductase, domain 2"/>
    <property type="match status" value="1"/>
</dbReference>
<evidence type="ECO:0000256" key="1">
    <source>
        <dbReference type="ARBA" id="ARBA00022485"/>
    </source>
</evidence>
<dbReference type="InterPro" id="IPR006656">
    <property type="entry name" value="Mopterin_OxRdtase"/>
</dbReference>
<dbReference type="Pfam" id="PF04879">
    <property type="entry name" value="Molybdop_Fe4S4"/>
    <property type="match status" value="1"/>
</dbReference>
<keyword evidence="2" id="KW-0479">Metal-binding</keyword>
<reference evidence="7 8" key="1">
    <citation type="submission" date="2019-02" db="EMBL/GenBank/DDBJ databases">
        <title>Deep-cultivation of Planctomycetes and their phenomic and genomic characterization uncovers novel biology.</title>
        <authorList>
            <person name="Wiegand S."/>
            <person name="Jogler M."/>
            <person name="Boedeker C."/>
            <person name="Pinto D."/>
            <person name="Vollmers J."/>
            <person name="Rivas-Marin E."/>
            <person name="Kohn T."/>
            <person name="Peeters S.H."/>
            <person name="Heuer A."/>
            <person name="Rast P."/>
            <person name="Oberbeckmann S."/>
            <person name="Bunk B."/>
            <person name="Jeske O."/>
            <person name="Meyerdierks A."/>
            <person name="Storesund J.E."/>
            <person name="Kallscheuer N."/>
            <person name="Luecker S."/>
            <person name="Lage O.M."/>
            <person name="Pohl T."/>
            <person name="Merkel B.J."/>
            <person name="Hornburger P."/>
            <person name="Mueller R.-W."/>
            <person name="Bruemmer F."/>
            <person name="Labrenz M."/>
            <person name="Spormann A.M."/>
            <person name="Op den Camp H."/>
            <person name="Overmann J."/>
            <person name="Amann R."/>
            <person name="Jetten M.S.M."/>
            <person name="Mascher T."/>
            <person name="Medema M.H."/>
            <person name="Devos D.P."/>
            <person name="Kaster A.-K."/>
            <person name="Ovreas L."/>
            <person name="Rohde M."/>
            <person name="Galperin M.Y."/>
            <person name="Jogler C."/>
        </authorList>
    </citation>
    <scope>NUCLEOTIDE SEQUENCE [LARGE SCALE GENOMIC DNA]</scope>
    <source>
        <strain evidence="7 8">Pla110</strain>
    </source>
</reference>
<dbReference type="InterPro" id="IPR050123">
    <property type="entry name" value="Prok_molybdopt-oxidoreductase"/>
</dbReference>
<dbReference type="Pfam" id="PF01568">
    <property type="entry name" value="Molydop_binding"/>
    <property type="match status" value="1"/>
</dbReference>
<dbReference type="GO" id="GO:0045333">
    <property type="term" value="P:cellular respiration"/>
    <property type="evidence" value="ECO:0007669"/>
    <property type="project" value="UniProtKB-ARBA"/>
</dbReference>
<dbReference type="PIRSF" id="PIRSF000144">
    <property type="entry name" value="CbbBc"/>
    <property type="match status" value="1"/>
</dbReference>
<dbReference type="Proteomes" id="UP000317178">
    <property type="component" value="Chromosome"/>
</dbReference>
<keyword evidence="8" id="KW-1185">Reference proteome</keyword>
<dbReference type="EMBL" id="CP036281">
    <property type="protein sequence ID" value="QDU82342.1"/>
    <property type="molecule type" value="Genomic_DNA"/>
</dbReference>
<dbReference type="InterPro" id="IPR027467">
    <property type="entry name" value="MopterinOxRdtase_cofactor_BS"/>
</dbReference>
<feature type="compositionally biased region" description="Low complexity" evidence="5">
    <location>
        <begin position="1"/>
        <end position="17"/>
    </location>
</feature>
<dbReference type="GO" id="GO:0046872">
    <property type="term" value="F:metal ion binding"/>
    <property type="evidence" value="ECO:0007669"/>
    <property type="project" value="UniProtKB-KW"/>
</dbReference>
<dbReference type="Gene3D" id="3.40.50.740">
    <property type="match status" value="1"/>
</dbReference>
<dbReference type="GO" id="GO:0016491">
    <property type="term" value="F:oxidoreductase activity"/>
    <property type="evidence" value="ECO:0007669"/>
    <property type="project" value="UniProtKB-KW"/>
</dbReference>
<keyword evidence="4" id="KW-0411">Iron-sulfur</keyword>
<dbReference type="Pfam" id="PF00384">
    <property type="entry name" value="Molybdopterin"/>
    <property type="match status" value="1"/>
</dbReference>
<keyword evidence="3" id="KW-0408">Iron</keyword>
<dbReference type="CDD" id="cd02754">
    <property type="entry name" value="MopB_Nitrate-R-NapA-like"/>
    <property type="match status" value="1"/>
</dbReference>
<dbReference type="Gene3D" id="2.20.25.90">
    <property type="entry name" value="ADC-like domains"/>
    <property type="match status" value="1"/>
</dbReference>
<evidence type="ECO:0000256" key="4">
    <source>
        <dbReference type="ARBA" id="ARBA00023014"/>
    </source>
</evidence>
<organism evidence="7 8">
    <name type="scientific">Polystyrenella longa</name>
    <dbReference type="NCBI Taxonomy" id="2528007"/>
    <lineage>
        <taxon>Bacteria</taxon>
        <taxon>Pseudomonadati</taxon>
        <taxon>Planctomycetota</taxon>
        <taxon>Planctomycetia</taxon>
        <taxon>Planctomycetales</taxon>
        <taxon>Planctomycetaceae</taxon>
        <taxon>Polystyrenella</taxon>
    </lineage>
</organism>
<dbReference type="PROSITE" id="PS00551">
    <property type="entry name" value="MOLYBDOPTERIN_PROK_1"/>
    <property type="match status" value="1"/>
</dbReference>
<evidence type="ECO:0000313" key="7">
    <source>
        <dbReference type="EMBL" id="QDU82342.1"/>
    </source>
</evidence>
<dbReference type="Gene3D" id="2.40.40.20">
    <property type="match status" value="1"/>
</dbReference>
<dbReference type="SUPFAM" id="SSF53706">
    <property type="entry name" value="Formate dehydrogenase/DMSO reductase, domains 1-3"/>
    <property type="match status" value="1"/>
</dbReference>
<evidence type="ECO:0000256" key="3">
    <source>
        <dbReference type="ARBA" id="ARBA00023004"/>
    </source>
</evidence>
<feature type="region of interest" description="Disordered" evidence="5">
    <location>
        <begin position="1"/>
        <end position="20"/>
    </location>
</feature>
<gene>
    <name evidence="7" type="primary">narB</name>
    <name evidence="7" type="ORF">Pla110_40970</name>
</gene>
<name>A0A518CSY9_9PLAN</name>
<accession>A0A518CSY9</accession>
<evidence type="ECO:0000259" key="6">
    <source>
        <dbReference type="PROSITE" id="PS51669"/>
    </source>
</evidence>
<dbReference type="AlphaFoldDB" id="A0A518CSY9"/>
<dbReference type="PANTHER" id="PTHR43105">
    <property type="entry name" value="RESPIRATORY NITRATE REDUCTASE"/>
    <property type="match status" value="1"/>
</dbReference>
<dbReference type="InterPro" id="IPR006963">
    <property type="entry name" value="Mopterin_OxRdtase_4Fe-4S_dom"/>
</dbReference>
<dbReference type="InterPro" id="IPR006657">
    <property type="entry name" value="MoPterin_dinucl-bd_dom"/>
</dbReference>
<dbReference type="EC" id="1.7.99.4" evidence="7"/>
<proteinExistence type="predicted"/>
<dbReference type="GO" id="GO:0016020">
    <property type="term" value="C:membrane"/>
    <property type="evidence" value="ECO:0007669"/>
    <property type="project" value="TreeGrafter"/>
</dbReference>
<protein>
    <submittedName>
        <fullName evidence="7">Nitrate reductase</fullName>
        <ecNumber evidence="7">1.7.99.4</ecNumber>
    </submittedName>
</protein>
<sequence>MTLPPESTPTMEPETTSVDPSLLKKVTDTAWSFIRQKEGKLTRELLLEPGGFGLGKVPARLAPDATTTAVCGYCSTGCGLKIHLKNGEAVNLTPNTEYPVNLGMACPKGWEALNVLNAPDRGTTPLLKNAKSGRLEPVDWDIALASFTDRFKAIQEKHGPASVAFLSTGQLPTEEMTYLGSLAKFGMGMLHGDGNTRQCMATAVVAYKQAFGFDAPPYTYQDFEESDTIVLVGSNLCIAHPIMWERVMRNPHSPEIIVLDPRMTETAMQSTMHFPINPKSDQTLLYTIANILVQNNWIDWEFVNEHTNGIHEFIEFIEPFTLERAETETGIPQRDIKQLALKIHEGKRVSFWWTMGVNQSYQGVRTAQAIINLALMTGNIGRPGTGANSITGQCNAMGSRLYSNTTSLLGGHDFTVPEHREKVAGILGIDSQLIPDQNSKAYNEIMEGILRGEIKGLWVICTNTAHSWINQSQTKDILSRLDFLVVQDMYHSTETAQMADLFLPAAGWGEKEGTFINSERRYGLLKKVKTAPGNALSDFNIFRLISKYWGCDQLFEKWQSPEDVFQTMKQLSIGQPCDITGIKDYKMLDRLNGVQWPAATDAAELGSQRRLFEDGRFYHEDGRARFLFEEPKPLSEPTSSAYPFILNTGRGTASQWHTQTRTSKSEVLKKLYPESIYAELNPQDARELGVVSNDWIVVKSQRGRLRAKAFVTQAVRPRQIFIPMHYKETNVLTDAVFDPYSKQPSYKTCAVKVHLEGKLS</sequence>
<dbReference type="PROSITE" id="PS51669">
    <property type="entry name" value="4FE4S_MOW_BIS_MGD"/>
    <property type="match status" value="1"/>
</dbReference>
<evidence type="ECO:0000313" key="8">
    <source>
        <dbReference type="Proteomes" id="UP000317178"/>
    </source>
</evidence>
<dbReference type="RefSeq" id="WP_231742638.1">
    <property type="nucleotide sequence ID" value="NZ_CP036281.1"/>
</dbReference>
<dbReference type="SMART" id="SM00926">
    <property type="entry name" value="Molybdop_Fe4S4"/>
    <property type="match status" value="1"/>
</dbReference>
<dbReference type="CDD" id="cd00508">
    <property type="entry name" value="MopB_CT_Fdh-Nap-like"/>
    <property type="match status" value="1"/>
</dbReference>
<dbReference type="PANTHER" id="PTHR43105:SF10">
    <property type="entry name" value="NADH-QUINONE OXIDOREDUCTASE SUBUNIT G"/>
    <property type="match status" value="1"/>
</dbReference>
<feature type="domain" description="4Fe-4S Mo/W bis-MGD-type" evidence="6">
    <location>
        <begin position="64"/>
        <end position="120"/>
    </location>
</feature>
<dbReference type="InterPro" id="IPR009010">
    <property type="entry name" value="Asp_de-COase-like_dom_sf"/>
</dbReference>
<dbReference type="KEGG" id="plon:Pla110_40970"/>
<dbReference type="SUPFAM" id="SSF50692">
    <property type="entry name" value="ADC-like"/>
    <property type="match status" value="1"/>
</dbReference>
<dbReference type="GO" id="GO:0043546">
    <property type="term" value="F:molybdopterin cofactor binding"/>
    <property type="evidence" value="ECO:0007669"/>
    <property type="project" value="InterPro"/>
</dbReference>
<evidence type="ECO:0000256" key="5">
    <source>
        <dbReference type="SAM" id="MobiDB-lite"/>
    </source>
</evidence>
<keyword evidence="7" id="KW-0560">Oxidoreductase</keyword>